<gene>
    <name evidence="2" type="ORF">LITE_LOCUS6543</name>
</gene>
<dbReference type="EMBL" id="CAMGYJ010000003">
    <property type="protein sequence ID" value="CAI0389983.1"/>
    <property type="molecule type" value="Genomic_DNA"/>
</dbReference>
<proteinExistence type="predicted"/>
<accession>A0AAV0HYR3</accession>
<dbReference type="Proteomes" id="UP001154282">
    <property type="component" value="Unassembled WGS sequence"/>
</dbReference>
<feature type="compositionally biased region" description="Pro residues" evidence="1">
    <location>
        <begin position="1"/>
        <end position="11"/>
    </location>
</feature>
<organism evidence="2 3">
    <name type="scientific">Linum tenue</name>
    <dbReference type="NCBI Taxonomy" id="586396"/>
    <lineage>
        <taxon>Eukaryota</taxon>
        <taxon>Viridiplantae</taxon>
        <taxon>Streptophyta</taxon>
        <taxon>Embryophyta</taxon>
        <taxon>Tracheophyta</taxon>
        <taxon>Spermatophyta</taxon>
        <taxon>Magnoliopsida</taxon>
        <taxon>eudicotyledons</taxon>
        <taxon>Gunneridae</taxon>
        <taxon>Pentapetalae</taxon>
        <taxon>rosids</taxon>
        <taxon>fabids</taxon>
        <taxon>Malpighiales</taxon>
        <taxon>Linaceae</taxon>
        <taxon>Linum</taxon>
    </lineage>
</organism>
<comment type="caution">
    <text evidence="2">The sequence shown here is derived from an EMBL/GenBank/DDBJ whole genome shotgun (WGS) entry which is preliminary data.</text>
</comment>
<evidence type="ECO:0000313" key="2">
    <source>
        <dbReference type="EMBL" id="CAI0389983.1"/>
    </source>
</evidence>
<reference evidence="2" key="1">
    <citation type="submission" date="2022-08" db="EMBL/GenBank/DDBJ databases">
        <authorList>
            <person name="Gutierrez-Valencia J."/>
        </authorList>
    </citation>
    <scope>NUCLEOTIDE SEQUENCE</scope>
</reference>
<dbReference type="AlphaFoldDB" id="A0AAV0HYR3"/>
<name>A0AAV0HYR3_9ROSI</name>
<evidence type="ECO:0000313" key="3">
    <source>
        <dbReference type="Proteomes" id="UP001154282"/>
    </source>
</evidence>
<keyword evidence="3" id="KW-1185">Reference proteome</keyword>
<feature type="region of interest" description="Disordered" evidence="1">
    <location>
        <begin position="1"/>
        <end position="26"/>
    </location>
</feature>
<protein>
    <submittedName>
        <fullName evidence="2">Uncharacterized protein</fullName>
    </submittedName>
</protein>
<sequence length="26" mass="3098">MRPPQLPPPEEPLCFLRLPRRSPEKI</sequence>
<evidence type="ECO:0000256" key="1">
    <source>
        <dbReference type="SAM" id="MobiDB-lite"/>
    </source>
</evidence>